<dbReference type="AlphaFoldDB" id="D5MK47"/>
<organism evidence="2 3">
    <name type="scientific">Methylomirabilis oxygeniifera</name>
    <dbReference type="NCBI Taxonomy" id="671143"/>
    <lineage>
        <taxon>Bacteria</taxon>
        <taxon>Candidatus Methylomirabilota</taxon>
        <taxon>Candidatus Methylomirabilia</taxon>
        <taxon>Candidatus Methylomirabilales</taxon>
        <taxon>Candidatus Methylomirabilaceae</taxon>
        <taxon>Candidatus Methylomirabilis</taxon>
    </lineage>
</organism>
<accession>D5MK47</accession>
<dbReference type="HOGENOM" id="CLU_2877442_0_0_0"/>
<name>D5MK47_METO1</name>
<evidence type="ECO:0000313" key="2">
    <source>
        <dbReference type="EMBL" id="CBE69669.1"/>
    </source>
</evidence>
<feature type="compositionally biased region" description="Basic and acidic residues" evidence="1">
    <location>
        <begin position="8"/>
        <end position="31"/>
    </location>
</feature>
<dbReference type="KEGG" id="mox:DAMO_2596"/>
<dbReference type="EMBL" id="FP565575">
    <property type="protein sequence ID" value="CBE69669.1"/>
    <property type="molecule type" value="Genomic_DNA"/>
</dbReference>
<evidence type="ECO:0000256" key="1">
    <source>
        <dbReference type="SAM" id="MobiDB-lite"/>
    </source>
</evidence>
<reference evidence="2 3" key="1">
    <citation type="journal article" date="2010" name="Nature">
        <title>Nitrite-driven anaerobic methane oxidation by oxygenic bacteria.</title>
        <authorList>
            <person name="Ettwig K.F."/>
            <person name="Butler M.K."/>
            <person name="Le Paslier D."/>
            <person name="Pelletier E."/>
            <person name="Mangenot S."/>
            <person name="Kuypers M.M.M."/>
            <person name="Schreiber F."/>
            <person name="Dutilh B.E."/>
            <person name="Zedelius J."/>
            <person name="de Beer D."/>
            <person name="Gloerich J."/>
            <person name="Wessels H.J.C.T."/>
            <person name="van Allen T."/>
            <person name="Luesken F."/>
            <person name="Wu M."/>
            <person name="van de Pas-Schoonen K.T."/>
            <person name="Op den Camp H.J.M."/>
            <person name="Janssen-Megens E.M."/>
            <person name="Francoijs K-J."/>
            <person name="Stunnenberg H."/>
            <person name="Weissenbach J."/>
            <person name="Jetten M.S.M."/>
            <person name="Strous M."/>
        </authorList>
    </citation>
    <scope>NUCLEOTIDE SEQUENCE [LARGE SCALE GENOMIC DNA]</scope>
</reference>
<feature type="region of interest" description="Disordered" evidence="1">
    <location>
        <begin position="1"/>
        <end position="31"/>
    </location>
</feature>
<sequence length="63" mass="7547">MHMNFRQTESRESRKNEEALSRLEYDGGSHEGHFLGRYLRSLRSVEQEPDRRADLWRGVIIDE</sequence>
<dbReference type="Proteomes" id="UP000006898">
    <property type="component" value="Chromosome"/>
</dbReference>
<protein>
    <submittedName>
        <fullName evidence="2">Uncharacterized protein</fullName>
    </submittedName>
</protein>
<evidence type="ECO:0000313" key="3">
    <source>
        <dbReference type="Proteomes" id="UP000006898"/>
    </source>
</evidence>
<gene>
    <name evidence="2" type="ORF">DAMO_2596</name>
</gene>
<proteinExistence type="predicted"/>